<feature type="transmembrane region" description="Helical" evidence="1">
    <location>
        <begin position="198"/>
        <end position="219"/>
    </location>
</feature>
<feature type="transmembrane region" description="Helical" evidence="1">
    <location>
        <begin position="131"/>
        <end position="151"/>
    </location>
</feature>
<sequence>MCLLLCGNFGPLPFKVDEQSCGIHNDCSRAHQDDMRLNFTAQVVGSYSPKLLETCQDHVISVDAHFQQMRNDYFVLKRQCEPLEIIFVQNLFPYNLIKAEFQGNENEEDLLKNIYNIEIEYIGRNPYHRKFQAIVGLIFITANIIMIINFYKVDISRVGQQLQYQQFNSLNKFQGMIPYNFPYKFFISTQAMLGQFDAFFNTTFICAILMANMVILDSLHTTQGKIWSFYLFYRAKILVIVFVWVMLFGYVFTEHLINLESHLITNNYHPQSIGIQIIRVNLNHNSQLSQKFYLIAIVIYFIAAVYYIHKAIQKVLAVTIEMSDFHTGKQGDDSIDLNELEEGYTMGNPTSEDRKFFREKNKIEVKDS</sequence>
<evidence type="ECO:0008006" key="4">
    <source>
        <dbReference type="Google" id="ProtNLM"/>
    </source>
</evidence>
<feature type="transmembrane region" description="Helical" evidence="1">
    <location>
        <begin position="231"/>
        <end position="252"/>
    </location>
</feature>
<accession>A0A078AVL5</accession>
<keyword evidence="1" id="KW-1133">Transmembrane helix</keyword>
<keyword evidence="1" id="KW-0812">Transmembrane</keyword>
<feature type="transmembrane region" description="Helical" evidence="1">
    <location>
        <begin position="292"/>
        <end position="309"/>
    </location>
</feature>
<dbReference type="AlphaFoldDB" id="A0A078AVL5"/>
<evidence type="ECO:0000256" key="1">
    <source>
        <dbReference type="SAM" id="Phobius"/>
    </source>
</evidence>
<proteinExistence type="predicted"/>
<evidence type="ECO:0000313" key="2">
    <source>
        <dbReference type="EMBL" id="CDW86229.1"/>
    </source>
</evidence>
<dbReference type="Proteomes" id="UP000039865">
    <property type="component" value="Unassembled WGS sequence"/>
</dbReference>
<evidence type="ECO:0000313" key="3">
    <source>
        <dbReference type="Proteomes" id="UP000039865"/>
    </source>
</evidence>
<keyword evidence="1" id="KW-0472">Membrane</keyword>
<gene>
    <name evidence="2" type="primary">Contig723.g798</name>
    <name evidence="2" type="ORF">STYLEM_15321</name>
</gene>
<name>A0A078AVL5_STYLE</name>
<dbReference type="InParanoid" id="A0A078AVL5"/>
<dbReference type="EMBL" id="CCKQ01014466">
    <property type="protein sequence ID" value="CDW86229.1"/>
    <property type="molecule type" value="Genomic_DNA"/>
</dbReference>
<keyword evidence="3" id="KW-1185">Reference proteome</keyword>
<protein>
    <recommendedName>
        <fullName evidence="4">Transmembrane protein</fullName>
    </recommendedName>
</protein>
<reference evidence="2 3" key="1">
    <citation type="submission" date="2014-06" db="EMBL/GenBank/DDBJ databases">
        <authorList>
            <person name="Swart Estienne"/>
        </authorList>
    </citation>
    <scope>NUCLEOTIDE SEQUENCE [LARGE SCALE GENOMIC DNA]</scope>
    <source>
        <strain evidence="2 3">130c</strain>
    </source>
</reference>
<organism evidence="2 3">
    <name type="scientific">Stylonychia lemnae</name>
    <name type="common">Ciliate</name>
    <dbReference type="NCBI Taxonomy" id="5949"/>
    <lineage>
        <taxon>Eukaryota</taxon>
        <taxon>Sar</taxon>
        <taxon>Alveolata</taxon>
        <taxon>Ciliophora</taxon>
        <taxon>Intramacronucleata</taxon>
        <taxon>Spirotrichea</taxon>
        <taxon>Stichotrichia</taxon>
        <taxon>Sporadotrichida</taxon>
        <taxon>Oxytrichidae</taxon>
        <taxon>Stylonychinae</taxon>
        <taxon>Stylonychia</taxon>
    </lineage>
</organism>